<dbReference type="EMBL" id="OX395135">
    <property type="protein sequence ID" value="CAI5786023.1"/>
    <property type="molecule type" value="Genomic_DNA"/>
</dbReference>
<dbReference type="Proteomes" id="UP001178461">
    <property type="component" value="Chromosome 10"/>
</dbReference>
<reference evidence="2" key="1">
    <citation type="submission" date="2022-12" db="EMBL/GenBank/DDBJ databases">
        <authorList>
            <person name="Alioto T."/>
            <person name="Alioto T."/>
            <person name="Gomez Garrido J."/>
        </authorList>
    </citation>
    <scope>NUCLEOTIDE SEQUENCE</scope>
</reference>
<feature type="region of interest" description="Disordered" evidence="1">
    <location>
        <begin position="32"/>
        <end position="103"/>
    </location>
</feature>
<evidence type="ECO:0000313" key="2">
    <source>
        <dbReference type="EMBL" id="CAI5786023.1"/>
    </source>
</evidence>
<name>A0AA35PHV7_9SAUR</name>
<sequence>MHICLAKEQGTDLSCSLPPPRLRLFGAAAAAISPSPGLRSGPATPGVRDGAAARPRNPRPGHGAPEGLSSCPVPRVTELPLPPEEEEEETEPGARQPRQRQSI</sequence>
<protein>
    <submittedName>
        <fullName evidence="2">Uncharacterized protein</fullName>
    </submittedName>
</protein>
<accession>A0AA35PHV7</accession>
<gene>
    <name evidence="2" type="ORF">PODLI_1B007637</name>
</gene>
<evidence type="ECO:0000313" key="3">
    <source>
        <dbReference type="Proteomes" id="UP001178461"/>
    </source>
</evidence>
<organism evidence="2 3">
    <name type="scientific">Podarcis lilfordi</name>
    <name type="common">Lilford's wall lizard</name>
    <dbReference type="NCBI Taxonomy" id="74358"/>
    <lineage>
        <taxon>Eukaryota</taxon>
        <taxon>Metazoa</taxon>
        <taxon>Chordata</taxon>
        <taxon>Craniata</taxon>
        <taxon>Vertebrata</taxon>
        <taxon>Euteleostomi</taxon>
        <taxon>Lepidosauria</taxon>
        <taxon>Squamata</taxon>
        <taxon>Bifurcata</taxon>
        <taxon>Unidentata</taxon>
        <taxon>Episquamata</taxon>
        <taxon>Laterata</taxon>
        <taxon>Lacertibaenia</taxon>
        <taxon>Lacertidae</taxon>
        <taxon>Podarcis</taxon>
    </lineage>
</organism>
<evidence type="ECO:0000256" key="1">
    <source>
        <dbReference type="SAM" id="MobiDB-lite"/>
    </source>
</evidence>
<proteinExistence type="predicted"/>
<keyword evidence="3" id="KW-1185">Reference proteome</keyword>
<dbReference type="AlphaFoldDB" id="A0AA35PHV7"/>